<dbReference type="EMBL" id="CP019124">
    <property type="protein sequence ID" value="APX88684.1"/>
    <property type="molecule type" value="Genomic_DNA"/>
</dbReference>
<organism evidence="1 2">
    <name type="scientific">Brevirhabdus pacifica</name>
    <dbReference type="NCBI Taxonomy" id="1267768"/>
    <lineage>
        <taxon>Bacteria</taxon>
        <taxon>Pseudomonadati</taxon>
        <taxon>Pseudomonadota</taxon>
        <taxon>Alphaproteobacteria</taxon>
        <taxon>Rhodobacterales</taxon>
        <taxon>Paracoccaceae</taxon>
        <taxon>Brevirhabdus</taxon>
    </lineage>
</organism>
<dbReference type="AlphaFoldDB" id="A0A1U7DFB0"/>
<evidence type="ECO:0000313" key="2">
    <source>
        <dbReference type="Proteomes" id="UP000187266"/>
    </source>
</evidence>
<name>A0A1U7DFB0_9RHOB</name>
<dbReference type="OrthoDB" id="8024304at2"/>
<dbReference type="RefSeq" id="WP_076978708.1">
    <property type="nucleotide sequence ID" value="NZ_CP019124.1"/>
</dbReference>
<reference evidence="1 2" key="1">
    <citation type="submission" date="2017-01" db="EMBL/GenBank/DDBJ databases">
        <title>Genomic analysis of Xuhuaishuia manganoxidans DY6-4.</title>
        <authorList>
            <person name="Wang X."/>
        </authorList>
    </citation>
    <scope>NUCLEOTIDE SEQUENCE [LARGE SCALE GENOMIC DNA]</scope>
    <source>
        <strain evidence="1 2">DY6-4</strain>
    </source>
</reference>
<keyword evidence="2" id="KW-1185">Reference proteome</keyword>
<protein>
    <submittedName>
        <fullName evidence="1">Uncharacterized protein</fullName>
    </submittedName>
</protein>
<dbReference type="STRING" id="1267768.BV394_02170"/>
<accession>A0A1U7DFB0</accession>
<evidence type="ECO:0000313" key="1">
    <source>
        <dbReference type="EMBL" id="APX88684.1"/>
    </source>
</evidence>
<gene>
    <name evidence="1" type="ORF">BV394_02170</name>
</gene>
<dbReference type="Proteomes" id="UP000187266">
    <property type="component" value="Chromosome"/>
</dbReference>
<sequence>MKSDIIDIDVQVLHRTEKAVLVTLDVPDNGVWLALSKIEIDPSGVGGIETVTLPEWLALDKGPI</sequence>
<proteinExistence type="predicted"/>
<accession>A0A2M9DGA5</accession>